<reference evidence="2 3" key="1">
    <citation type="submission" date="2017-05" db="EMBL/GenBank/DDBJ databases">
        <title>Genome of Polynucleobacter sp. MWH-Feld-100.</title>
        <authorList>
            <person name="Hahn M.W."/>
        </authorList>
    </citation>
    <scope>NUCLEOTIDE SEQUENCE [LARGE SCALE GENOMIC DNA]</scope>
    <source>
        <strain evidence="2 3">MWH-Feld-100</strain>
    </source>
</reference>
<dbReference type="Proteomes" id="UP000197528">
    <property type="component" value="Unassembled WGS sequence"/>
</dbReference>
<dbReference type="InterPro" id="IPR000073">
    <property type="entry name" value="AB_hydrolase_1"/>
</dbReference>
<dbReference type="NCBIfam" id="TIGR02427">
    <property type="entry name" value="protocat_pcaD"/>
    <property type="match status" value="1"/>
</dbReference>
<evidence type="ECO:0000259" key="1">
    <source>
        <dbReference type="Pfam" id="PF00561"/>
    </source>
</evidence>
<protein>
    <submittedName>
        <fullName evidence="2">3-oxoadipate enol-lactonase</fullName>
    </submittedName>
</protein>
<dbReference type="PRINTS" id="PR00111">
    <property type="entry name" value="ABHYDROLASE"/>
</dbReference>
<dbReference type="InterPro" id="IPR026968">
    <property type="entry name" value="PcaD/CatD"/>
</dbReference>
<dbReference type="InterPro" id="IPR029058">
    <property type="entry name" value="AB_hydrolase_fold"/>
</dbReference>
<sequence length="272" mass="29779">MTQMHDAQTAKVNGVDIAYRFDGPKDGRVLLVANSLMANGSMWDWNVPALADRYRVLRYDKRGHGQSGVIPGPYTIAQLADDAVGLLDALGIAKVHFMGLSIGGMIGQQLGARYPERVYSLSLCNTASEMPPRSLWQERFDIASTQGIAGLVDGTIKRWFTAPFIERSPDDIEKVRQMILATNVDGYMGCGSAVRDMAQSTMLLKIKTPTLVLSGEHDPACTVDQGTVLHRLIDGSKMVVLKDAAHLSNIEQPAAFNRTVREFIDSVDSQLK</sequence>
<dbReference type="AlphaFoldDB" id="A0A254Q731"/>
<dbReference type="PANTHER" id="PTHR43433:SF5">
    <property type="entry name" value="AB HYDROLASE-1 DOMAIN-CONTAINING PROTEIN"/>
    <property type="match status" value="1"/>
</dbReference>
<evidence type="ECO:0000313" key="3">
    <source>
        <dbReference type="Proteomes" id="UP000197528"/>
    </source>
</evidence>
<dbReference type="Pfam" id="PF00561">
    <property type="entry name" value="Abhydrolase_1"/>
    <property type="match status" value="1"/>
</dbReference>
<dbReference type="InterPro" id="IPR050471">
    <property type="entry name" value="AB_hydrolase"/>
</dbReference>
<dbReference type="Gene3D" id="3.40.50.1820">
    <property type="entry name" value="alpha/beta hydrolase"/>
    <property type="match status" value="1"/>
</dbReference>
<dbReference type="RefSeq" id="WP_088524421.1">
    <property type="nucleotide sequence ID" value="NZ_NGUP01000001.1"/>
</dbReference>
<dbReference type="SUPFAM" id="SSF53474">
    <property type="entry name" value="alpha/beta-Hydrolases"/>
    <property type="match status" value="1"/>
</dbReference>
<comment type="caution">
    <text evidence="2">The sequence shown here is derived from an EMBL/GenBank/DDBJ whole genome shotgun (WGS) entry which is preliminary data.</text>
</comment>
<name>A0A254Q731_9BURK</name>
<evidence type="ECO:0000313" key="2">
    <source>
        <dbReference type="EMBL" id="OWS70707.1"/>
    </source>
</evidence>
<dbReference type="GO" id="GO:0042952">
    <property type="term" value="P:beta-ketoadipate pathway"/>
    <property type="evidence" value="ECO:0007669"/>
    <property type="project" value="InterPro"/>
</dbReference>
<accession>A0A254Q731</accession>
<proteinExistence type="predicted"/>
<keyword evidence="3" id="KW-1185">Reference proteome</keyword>
<dbReference type="GO" id="GO:0047570">
    <property type="term" value="F:3-oxoadipate enol-lactonase activity"/>
    <property type="evidence" value="ECO:0007669"/>
    <property type="project" value="InterPro"/>
</dbReference>
<dbReference type="PANTHER" id="PTHR43433">
    <property type="entry name" value="HYDROLASE, ALPHA/BETA FOLD FAMILY PROTEIN"/>
    <property type="match status" value="1"/>
</dbReference>
<dbReference type="OrthoDB" id="9793083at2"/>
<gene>
    <name evidence="2" type="ORF">CBI31_00175</name>
</gene>
<feature type="domain" description="AB hydrolase-1" evidence="1">
    <location>
        <begin position="29"/>
        <end position="253"/>
    </location>
</feature>
<dbReference type="EMBL" id="NGUP01000001">
    <property type="protein sequence ID" value="OWS70707.1"/>
    <property type="molecule type" value="Genomic_DNA"/>
</dbReference>
<organism evidence="2 3">
    <name type="scientific">Polynucleobacter campilacus</name>
    <dbReference type="NCBI Taxonomy" id="1743163"/>
    <lineage>
        <taxon>Bacteria</taxon>
        <taxon>Pseudomonadati</taxon>
        <taxon>Pseudomonadota</taxon>
        <taxon>Betaproteobacteria</taxon>
        <taxon>Burkholderiales</taxon>
        <taxon>Burkholderiaceae</taxon>
        <taxon>Polynucleobacter</taxon>
    </lineage>
</organism>